<organism evidence="3 4">
    <name type="scientific">Angustibacter aerolatus</name>
    <dbReference type="NCBI Taxonomy" id="1162965"/>
    <lineage>
        <taxon>Bacteria</taxon>
        <taxon>Bacillati</taxon>
        <taxon>Actinomycetota</taxon>
        <taxon>Actinomycetes</taxon>
        <taxon>Kineosporiales</taxon>
        <taxon>Kineosporiaceae</taxon>
    </lineage>
</organism>
<dbReference type="PANTHER" id="PTHR33121:SF70">
    <property type="entry name" value="SIGNALING PROTEIN YKOW"/>
    <property type="match status" value="1"/>
</dbReference>
<accession>A0ABQ6J9V3</accession>
<dbReference type="Proteomes" id="UP001157017">
    <property type="component" value="Unassembled WGS sequence"/>
</dbReference>
<sequence>MLHYQPQVHQPSGAVETVEALVRWQHPTRGLLGPDHFVPVAEQTGLVDEPTRWVLDEALEELGRLSVDAPGLTVAVNVSARSLQRAEFPSVVLDALARADVAPCRLLLEITETALVTDAVQATAVLAEPARRRPATQPRRLRAGVHQPRPPARPPAQRA</sequence>
<feature type="domain" description="EAL" evidence="2">
    <location>
        <begin position="1"/>
        <end position="159"/>
    </location>
</feature>
<dbReference type="InterPro" id="IPR035919">
    <property type="entry name" value="EAL_sf"/>
</dbReference>
<dbReference type="PROSITE" id="PS50883">
    <property type="entry name" value="EAL"/>
    <property type="match status" value="1"/>
</dbReference>
<keyword evidence="4" id="KW-1185">Reference proteome</keyword>
<dbReference type="Pfam" id="PF00563">
    <property type="entry name" value="EAL"/>
    <property type="match status" value="1"/>
</dbReference>
<evidence type="ECO:0000313" key="3">
    <source>
        <dbReference type="EMBL" id="GMA84938.1"/>
    </source>
</evidence>
<dbReference type="PANTHER" id="PTHR33121">
    <property type="entry name" value="CYCLIC DI-GMP PHOSPHODIESTERASE PDEF"/>
    <property type="match status" value="1"/>
</dbReference>
<reference evidence="4" key="1">
    <citation type="journal article" date="2019" name="Int. J. Syst. Evol. Microbiol.">
        <title>The Global Catalogue of Microorganisms (GCM) 10K type strain sequencing project: providing services to taxonomists for standard genome sequencing and annotation.</title>
        <authorList>
            <consortium name="The Broad Institute Genomics Platform"/>
            <consortium name="The Broad Institute Genome Sequencing Center for Infectious Disease"/>
            <person name="Wu L."/>
            <person name="Ma J."/>
        </authorList>
    </citation>
    <scope>NUCLEOTIDE SEQUENCE [LARGE SCALE GENOMIC DNA]</scope>
    <source>
        <strain evidence="4">NBRC 108730</strain>
    </source>
</reference>
<dbReference type="Gene3D" id="3.20.20.450">
    <property type="entry name" value="EAL domain"/>
    <property type="match status" value="1"/>
</dbReference>
<evidence type="ECO:0000259" key="2">
    <source>
        <dbReference type="PROSITE" id="PS50883"/>
    </source>
</evidence>
<feature type="compositionally biased region" description="Pro residues" evidence="1">
    <location>
        <begin position="148"/>
        <end position="159"/>
    </location>
</feature>
<evidence type="ECO:0000256" key="1">
    <source>
        <dbReference type="SAM" id="MobiDB-lite"/>
    </source>
</evidence>
<protein>
    <recommendedName>
        <fullName evidence="2">EAL domain-containing protein</fullName>
    </recommendedName>
</protein>
<dbReference type="CDD" id="cd01948">
    <property type="entry name" value="EAL"/>
    <property type="match status" value="1"/>
</dbReference>
<gene>
    <name evidence="3" type="ORF">GCM10025868_01880</name>
</gene>
<name>A0ABQ6J9V3_9ACTN</name>
<feature type="region of interest" description="Disordered" evidence="1">
    <location>
        <begin position="128"/>
        <end position="159"/>
    </location>
</feature>
<dbReference type="EMBL" id="BSUZ01000001">
    <property type="protein sequence ID" value="GMA84938.1"/>
    <property type="molecule type" value="Genomic_DNA"/>
</dbReference>
<proteinExistence type="predicted"/>
<comment type="caution">
    <text evidence="3">The sequence shown here is derived from an EMBL/GenBank/DDBJ whole genome shotgun (WGS) entry which is preliminary data.</text>
</comment>
<dbReference type="SUPFAM" id="SSF141868">
    <property type="entry name" value="EAL domain-like"/>
    <property type="match status" value="1"/>
</dbReference>
<dbReference type="InterPro" id="IPR050706">
    <property type="entry name" value="Cyclic-di-GMP_PDE-like"/>
</dbReference>
<evidence type="ECO:0000313" key="4">
    <source>
        <dbReference type="Proteomes" id="UP001157017"/>
    </source>
</evidence>
<dbReference type="InterPro" id="IPR001633">
    <property type="entry name" value="EAL_dom"/>
</dbReference>
<dbReference type="SMART" id="SM00052">
    <property type="entry name" value="EAL"/>
    <property type="match status" value="1"/>
</dbReference>